<accession>A0AAJ2RY85</accession>
<dbReference type="RefSeq" id="WP_319618846.1">
    <property type="nucleotide sequence ID" value="NZ_JAWXXT010000001.1"/>
</dbReference>
<dbReference type="Proteomes" id="UP001276761">
    <property type="component" value="Unassembled WGS sequence"/>
</dbReference>
<reference evidence="1" key="1">
    <citation type="submission" date="2023-11" db="EMBL/GenBank/DDBJ databases">
        <title>MicrobeMod: A computational toolkit for identifying prokaryotic methylation and restriction-modification with nanopore sequencing.</title>
        <authorList>
            <person name="Crits-Christoph A."/>
            <person name="Kang S.C."/>
            <person name="Lee H."/>
            <person name="Ostrov N."/>
        </authorList>
    </citation>
    <scope>NUCLEOTIDE SEQUENCE</scope>
    <source>
        <strain evidence="1">ATCC BAA-953</strain>
    </source>
</reference>
<proteinExistence type="predicted"/>
<sequence length="42" mass="4395">MITPREVQIFNFDEGSIGHGLAGLDGRLAATALVYAGYALVS</sequence>
<protein>
    <submittedName>
        <fullName evidence="1">Uncharacterized protein</fullName>
    </submittedName>
</protein>
<organism evidence="1 2">
    <name type="scientific">Vreelandella alkaliphila</name>
    <dbReference type="NCBI Taxonomy" id="272774"/>
    <lineage>
        <taxon>Bacteria</taxon>
        <taxon>Pseudomonadati</taxon>
        <taxon>Pseudomonadota</taxon>
        <taxon>Gammaproteobacteria</taxon>
        <taxon>Oceanospirillales</taxon>
        <taxon>Halomonadaceae</taxon>
        <taxon>Vreelandella</taxon>
    </lineage>
</organism>
<name>A0AAJ2RY85_9GAMM</name>
<dbReference type="GeneID" id="303164411"/>
<evidence type="ECO:0000313" key="2">
    <source>
        <dbReference type="Proteomes" id="UP001276761"/>
    </source>
</evidence>
<dbReference type="EMBL" id="JAWXXT010000001">
    <property type="protein sequence ID" value="MDX5976501.1"/>
    <property type="molecule type" value="Genomic_DNA"/>
</dbReference>
<dbReference type="AlphaFoldDB" id="A0AAJ2RY85"/>
<gene>
    <name evidence="1" type="ORF">SIL78_02880</name>
</gene>
<comment type="caution">
    <text evidence="1">The sequence shown here is derived from an EMBL/GenBank/DDBJ whole genome shotgun (WGS) entry which is preliminary data.</text>
</comment>
<evidence type="ECO:0000313" key="1">
    <source>
        <dbReference type="EMBL" id="MDX5976501.1"/>
    </source>
</evidence>